<dbReference type="GO" id="GO:0016831">
    <property type="term" value="F:carboxy-lyase activity"/>
    <property type="evidence" value="ECO:0007669"/>
    <property type="project" value="InterPro"/>
</dbReference>
<dbReference type="EMBL" id="CP157961">
    <property type="protein sequence ID" value="XBT95101.1"/>
    <property type="molecule type" value="Genomic_DNA"/>
</dbReference>
<dbReference type="GO" id="GO:0019748">
    <property type="term" value="P:secondary metabolic process"/>
    <property type="evidence" value="ECO:0007669"/>
    <property type="project" value="TreeGrafter"/>
</dbReference>
<name>A0AAU7RY66_9HYPH</name>
<keyword evidence="1" id="KW-0456">Lyase</keyword>
<organism evidence="3">
    <name type="scientific">Rhizobium sp. ZPR3</name>
    <dbReference type="NCBI Taxonomy" id="3158967"/>
    <lineage>
        <taxon>Bacteria</taxon>
        <taxon>Pseudomonadati</taxon>
        <taxon>Pseudomonadota</taxon>
        <taxon>Alphaproteobacteria</taxon>
        <taxon>Hyphomicrobiales</taxon>
        <taxon>Rhizobiaceae</taxon>
        <taxon>Rhizobium/Agrobacterium group</taxon>
        <taxon>Rhizobium</taxon>
    </lineage>
</organism>
<dbReference type="PANTHER" id="PTHR21240:SF30">
    <property type="entry name" value="AMIDOHYDROLASE-RELATED DOMAIN-CONTAINING PROTEIN-RELATED"/>
    <property type="match status" value="1"/>
</dbReference>
<proteinExistence type="predicted"/>
<evidence type="ECO:0000313" key="3">
    <source>
        <dbReference type="EMBL" id="XBT95101.1"/>
    </source>
</evidence>
<keyword evidence="3" id="KW-0614">Plasmid</keyword>
<dbReference type="Gene3D" id="3.20.20.140">
    <property type="entry name" value="Metal-dependent hydrolases"/>
    <property type="match status" value="1"/>
</dbReference>
<reference evidence="3" key="1">
    <citation type="submission" date="2024-06" db="EMBL/GenBank/DDBJ databases">
        <authorList>
            <person name="Li T."/>
            <person name="Gao R."/>
        </authorList>
    </citation>
    <scope>NUCLEOTIDE SEQUENCE</scope>
    <source>
        <strain evidence="3">ZPR3</strain>
        <plasmid evidence="3">unnamed1</plasmid>
    </source>
</reference>
<dbReference type="InterPro" id="IPR032465">
    <property type="entry name" value="ACMSD"/>
</dbReference>
<dbReference type="RefSeq" id="WP_349959233.1">
    <property type="nucleotide sequence ID" value="NZ_CP157961.1"/>
</dbReference>
<evidence type="ECO:0000259" key="2">
    <source>
        <dbReference type="Pfam" id="PF04909"/>
    </source>
</evidence>
<accession>A0AAU7RY66</accession>
<dbReference type="GO" id="GO:0016787">
    <property type="term" value="F:hydrolase activity"/>
    <property type="evidence" value="ECO:0007669"/>
    <property type="project" value="InterPro"/>
</dbReference>
<dbReference type="Pfam" id="PF04909">
    <property type="entry name" value="Amidohydro_2"/>
    <property type="match status" value="1"/>
</dbReference>
<sequence>MKIIAIEEHVLPNEVKQAWNTIPGADDGTLSLNPGIIGERLADFGEQRLALMDETGVDVQVLSLTAPGLNNLGHHGIDLARRANDLLAEAVSANMSRFQAMAVLPSSEADAAALELRRSVEQLGCKGAVLFGRVGDKNLDHPIFEQTFACAAELNVPLLIHPQIPRMSVRESYYAGFSAPVDLALSTFALGWHFEAGIQFVRLILGGIFDRYPTLQVILGHWGELVLFYLERLVMIDRVSKLQRPFIDYIRSNLYLTASGMFSPTYMQQAIDAVGIDRVLFSTDYPYQYRPGGDARGFVAGLELDDASKAKFAYRNWERLTAGGGKDQVRLHTATPDER</sequence>
<gene>
    <name evidence="3" type="ORF">ABM479_24410</name>
</gene>
<feature type="domain" description="Amidohydrolase-related" evidence="2">
    <location>
        <begin position="43"/>
        <end position="319"/>
    </location>
</feature>
<dbReference type="SUPFAM" id="SSF51556">
    <property type="entry name" value="Metallo-dependent hydrolases"/>
    <property type="match status" value="1"/>
</dbReference>
<dbReference type="InterPro" id="IPR006680">
    <property type="entry name" value="Amidohydro-rel"/>
</dbReference>
<dbReference type="InterPro" id="IPR032466">
    <property type="entry name" value="Metal_Hydrolase"/>
</dbReference>
<dbReference type="GO" id="GO:0005829">
    <property type="term" value="C:cytosol"/>
    <property type="evidence" value="ECO:0007669"/>
    <property type="project" value="TreeGrafter"/>
</dbReference>
<geneLocation type="plasmid" evidence="3">
    <name>unnamed1</name>
</geneLocation>
<dbReference type="AlphaFoldDB" id="A0AAU7RY66"/>
<evidence type="ECO:0000256" key="1">
    <source>
        <dbReference type="ARBA" id="ARBA00023239"/>
    </source>
</evidence>
<dbReference type="PANTHER" id="PTHR21240">
    <property type="entry name" value="2-AMINO-3-CARBOXYLMUCONATE-6-SEMIALDEHYDE DECARBOXYLASE"/>
    <property type="match status" value="1"/>
</dbReference>
<protein>
    <submittedName>
        <fullName evidence="3">Amidohydrolase family protein</fullName>
    </submittedName>
</protein>